<accession>A0A4Q7U7E8</accession>
<protein>
    <submittedName>
        <fullName evidence="1">Uncharacterized protein</fullName>
    </submittedName>
</protein>
<evidence type="ECO:0000313" key="2">
    <source>
        <dbReference type="Proteomes" id="UP000291591"/>
    </source>
</evidence>
<dbReference type="Proteomes" id="UP000291591">
    <property type="component" value="Unassembled WGS sequence"/>
</dbReference>
<name>A0A4Q7U7E8_PSEST</name>
<sequence length="106" mass="11239">MKVQVIAVSASCEGGNCPTTYVTDRGSVLVQGDRTARGRRFAEVTQQLLQDHAQRLGGSRWTGRVTPTSAGTVLVEGDVVDDVEALQSIGLPPHETLVEIHGTVIA</sequence>
<comment type="caution">
    <text evidence="1">The sequence shown here is derived from an EMBL/GenBank/DDBJ whole genome shotgun (WGS) entry which is preliminary data.</text>
</comment>
<dbReference type="AlphaFoldDB" id="A0A4Q7U7E8"/>
<gene>
    <name evidence="1" type="ORF">EV383_6194</name>
</gene>
<evidence type="ECO:0000313" key="1">
    <source>
        <dbReference type="EMBL" id="RZT75454.1"/>
    </source>
</evidence>
<proteinExistence type="predicted"/>
<dbReference type="EMBL" id="SHKL01000002">
    <property type="protein sequence ID" value="RZT75454.1"/>
    <property type="molecule type" value="Genomic_DNA"/>
</dbReference>
<organism evidence="1 2">
    <name type="scientific">Pseudonocardia sediminis</name>
    <dbReference type="NCBI Taxonomy" id="1397368"/>
    <lineage>
        <taxon>Bacteria</taxon>
        <taxon>Bacillati</taxon>
        <taxon>Actinomycetota</taxon>
        <taxon>Actinomycetes</taxon>
        <taxon>Pseudonocardiales</taxon>
        <taxon>Pseudonocardiaceae</taxon>
        <taxon>Pseudonocardia</taxon>
    </lineage>
</organism>
<reference evidence="1 2" key="1">
    <citation type="submission" date="2019-02" db="EMBL/GenBank/DDBJ databases">
        <title>Sequencing the genomes of 1000 actinobacteria strains.</title>
        <authorList>
            <person name="Klenk H.-P."/>
        </authorList>
    </citation>
    <scope>NUCLEOTIDE SEQUENCE [LARGE SCALE GENOMIC DNA]</scope>
    <source>
        <strain evidence="1 2">DSM 45779</strain>
    </source>
</reference>
<keyword evidence="2" id="KW-1185">Reference proteome</keyword>